<evidence type="ECO:0008006" key="4">
    <source>
        <dbReference type="Google" id="ProtNLM"/>
    </source>
</evidence>
<sequence>MMRRRLAASTAPVLLLAVAGWGLAAPALALQGANDVQIEASKQLLSEDRYIEALAVAKDALRVDPADYRASYYVAMAYMGLQQYDAAETQANQALAQAPASARAAVEKLVFTIRSLKTGNQNVGAADAALAEGLIGKAARLYEEGWAAGRNAPDYALKAAELYAGRLNQPVDAARVLRQVRESLPGSPAADSAEAELGKLQPVLRQIATAKVKEAAGLPLAEARPALSAAAAADPAYPEIYRTQAQLAAASGSAEELEASLKELARRNLVDLDFLAALSGMAALLEDPQFLLRLSDIIGANQADMLKTAASPVGRVAYLSRLAREGKLGFFMGARQVKGTSNYRFWSRRKVSAVQYAASGCELVVSLSDQLGASDDAYGYMPASRIIDLRPPTALAVRNSSALELGPTNDGWQITALTVDDAAQLSLPVWSALRQLHAACPPPVRKPR</sequence>
<dbReference type="EMBL" id="VDES01000001">
    <property type="protein sequence ID" value="MBA1373477.1"/>
    <property type="molecule type" value="Genomic_DNA"/>
</dbReference>
<feature type="signal peptide" evidence="1">
    <location>
        <begin position="1"/>
        <end position="24"/>
    </location>
</feature>
<dbReference type="SUPFAM" id="SSF48452">
    <property type="entry name" value="TPR-like"/>
    <property type="match status" value="1"/>
</dbReference>
<evidence type="ECO:0000256" key="1">
    <source>
        <dbReference type="SAM" id="SignalP"/>
    </source>
</evidence>
<dbReference type="Proteomes" id="UP000589292">
    <property type="component" value="Unassembled WGS sequence"/>
</dbReference>
<reference evidence="2 3" key="1">
    <citation type="journal article" date="1994" name="Int. J. Syst. Bacteriol.">
        <title>Phylogenetic positions of novel aerobic, bacteriochlorophyll a-containing bacteria and description of Roseococcus thiosulfatophilus gen. nov., sp. nov., Erythromicrobium ramosum gen. nov., sp. nov., and Erythrobacter litoralis sp. nov.</title>
        <authorList>
            <person name="Yurkov V."/>
            <person name="Stackebrandt E."/>
            <person name="Holmes A."/>
            <person name="Fuerst J.A."/>
            <person name="Hugenholtz P."/>
            <person name="Golecki J."/>
            <person name="Gad'on N."/>
            <person name="Gorlenko V.M."/>
            <person name="Kompantseva E.I."/>
            <person name="Drews G."/>
        </authorList>
    </citation>
    <scope>NUCLEOTIDE SEQUENCE [LARGE SCALE GENOMIC DNA]</scope>
    <source>
        <strain evidence="2 3">KR-99</strain>
    </source>
</reference>
<evidence type="ECO:0000313" key="3">
    <source>
        <dbReference type="Proteomes" id="UP000589292"/>
    </source>
</evidence>
<protein>
    <recommendedName>
        <fullName evidence="4">Tetratricopeptide repeat protein</fullName>
    </recommendedName>
</protein>
<dbReference type="InterPro" id="IPR011990">
    <property type="entry name" value="TPR-like_helical_dom_sf"/>
</dbReference>
<keyword evidence="1" id="KW-0732">Signal</keyword>
<evidence type="ECO:0000313" key="2">
    <source>
        <dbReference type="EMBL" id="MBA1373477.1"/>
    </source>
</evidence>
<proteinExistence type="predicted"/>
<gene>
    <name evidence="2" type="ORF">FG486_03950</name>
</gene>
<name>A0A7V8U7J1_9SPHN</name>
<dbReference type="RefSeq" id="WP_181266509.1">
    <property type="nucleotide sequence ID" value="NZ_BAAAGB010000002.1"/>
</dbReference>
<dbReference type="Pfam" id="PF14559">
    <property type="entry name" value="TPR_19"/>
    <property type="match status" value="1"/>
</dbReference>
<organism evidence="2 3">
    <name type="scientific">Sphingomonas ursincola</name>
    <dbReference type="NCBI Taxonomy" id="56361"/>
    <lineage>
        <taxon>Bacteria</taxon>
        <taxon>Pseudomonadati</taxon>
        <taxon>Pseudomonadota</taxon>
        <taxon>Alphaproteobacteria</taxon>
        <taxon>Sphingomonadales</taxon>
        <taxon>Sphingomonadaceae</taxon>
        <taxon>Sphingomonas</taxon>
    </lineage>
</organism>
<dbReference type="AlphaFoldDB" id="A0A7V8U7J1"/>
<accession>A0A7V8U7J1</accession>
<keyword evidence="3" id="KW-1185">Reference proteome</keyword>
<dbReference type="Gene3D" id="1.25.40.10">
    <property type="entry name" value="Tetratricopeptide repeat domain"/>
    <property type="match status" value="1"/>
</dbReference>
<feature type="chain" id="PRO_5030633317" description="Tetratricopeptide repeat protein" evidence="1">
    <location>
        <begin position="25"/>
        <end position="448"/>
    </location>
</feature>
<comment type="caution">
    <text evidence="2">The sequence shown here is derived from an EMBL/GenBank/DDBJ whole genome shotgun (WGS) entry which is preliminary data.</text>
</comment>